<dbReference type="RefSeq" id="WP_054748513.1">
    <property type="nucleotide sequence ID" value="NZ_AZEI01000062.1"/>
</dbReference>
<proteinExistence type="predicted"/>
<sequence>MMTKQIKYRKNFKKQIKKILHNSSWQRVFQVSLPKEIDKKQRPPFDFIVYCLANNAPIPEYFYVHSLLGYSRTIGEIKRQIGRSKLDIKILELHFDGHTGDHLLIYADSPDMVVLIAIGTHSELFG</sequence>
<dbReference type="EMBL" id="AZEI01000062">
    <property type="protein sequence ID" value="KRL16702.1"/>
    <property type="molecule type" value="Genomic_DNA"/>
</dbReference>
<dbReference type="Proteomes" id="UP000051977">
    <property type="component" value="Unassembled WGS sequence"/>
</dbReference>
<name>A0ABR5PDP3_9LACO</name>
<gene>
    <name evidence="1" type="ORF">FD12_GL002655</name>
</gene>
<comment type="caution">
    <text evidence="1">The sequence shown here is derived from an EMBL/GenBank/DDBJ whole genome shotgun (WGS) entry which is preliminary data.</text>
</comment>
<dbReference type="Pfam" id="PF15738">
    <property type="entry name" value="YafQ_toxin"/>
    <property type="match status" value="1"/>
</dbReference>
<organism evidence="1 2">
    <name type="scientific">Lentilactobacillus rapi DSM 19907 = JCM 15042</name>
    <dbReference type="NCBI Taxonomy" id="1423795"/>
    <lineage>
        <taxon>Bacteria</taxon>
        <taxon>Bacillati</taxon>
        <taxon>Bacillota</taxon>
        <taxon>Bacilli</taxon>
        <taxon>Lactobacillales</taxon>
        <taxon>Lactobacillaceae</taxon>
        <taxon>Lentilactobacillus</taxon>
    </lineage>
</organism>
<dbReference type="SUPFAM" id="SSF143011">
    <property type="entry name" value="RelE-like"/>
    <property type="match status" value="1"/>
</dbReference>
<evidence type="ECO:0008006" key="3">
    <source>
        <dbReference type="Google" id="ProtNLM"/>
    </source>
</evidence>
<reference evidence="1 2" key="1">
    <citation type="journal article" date="2015" name="Genome Announc.">
        <title>Expanding the biotechnology potential of lactobacilli through comparative genomics of 213 strains and associated genera.</title>
        <authorList>
            <person name="Sun Z."/>
            <person name="Harris H.M."/>
            <person name="McCann A."/>
            <person name="Guo C."/>
            <person name="Argimon S."/>
            <person name="Zhang W."/>
            <person name="Yang X."/>
            <person name="Jeffery I.B."/>
            <person name="Cooney J.C."/>
            <person name="Kagawa T.F."/>
            <person name="Liu W."/>
            <person name="Song Y."/>
            <person name="Salvetti E."/>
            <person name="Wrobel A."/>
            <person name="Rasinkangas P."/>
            <person name="Parkhill J."/>
            <person name="Rea M.C."/>
            <person name="O'Sullivan O."/>
            <person name="Ritari J."/>
            <person name="Douillard F.P."/>
            <person name="Paul Ross R."/>
            <person name="Yang R."/>
            <person name="Briner A.E."/>
            <person name="Felis G.E."/>
            <person name="de Vos W.M."/>
            <person name="Barrangou R."/>
            <person name="Klaenhammer T.R."/>
            <person name="Caufield P.W."/>
            <person name="Cui Y."/>
            <person name="Zhang H."/>
            <person name="O'Toole P.W."/>
        </authorList>
    </citation>
    <scope>NUCLEOTIDE SEQUENCE [LARGE SCALE GENOMIC DNA]</scope>
    <source>
        <strain evidence="1 2">DSM 19907</strain>
    </source>
</reference>
<accession>A0ABR5PDP3</accession>
<evidence type="ECO:0000313" key="1">
    <source>
        <dbReference type="EMBL" id="KRL16702.1"/>
    </source>
</evidence>
<evidence type="ECO:0000313" key="2">
    <source>
        <dbReference type="Proteomes" id="UP000051977"/>
    </source>
</evidence>
<dbReference type="Gene3D" id="3.30.2310.20">
    <property type="entry name" value="RelE-like"/>
    <property type="match status" value="1"/>
</dbReference>
<dbReference type="InterPro" id="IPR035093">
    <property type="entry name" value="RelE/ParE_toxin_dom_sf"/>
</dbReference>
<protein>
    <recommendedName>
        <fullName evidence="3">Replication associated protein</fullName>
    </recommendedName>
</protein>
<keyword evidence="2" id="KW-1185">Reference proteome</keyword>
<dbReference type="InterPro" id="IPR004386">
    <property type="entry name" value="Toxin_YafQ-like"/>
</dbReference>